<gene>
    <name evidence="11" type="ORF">CLTHE_20000</name>
</gene>
<evidence type="ECO:0000256" key="3">
    <source>
        <dbReference type="ARBA" id="ARBA00022676"/>
    </source>
</evidence>
<keyword evidence="4" id="KW-0808">Transferase</keyword>
<name>A0A1V4SU70_9CLOT</name>
<evidence type="ECO:0000256" key="4">
    <source>
        <dbReference type="ARBA" id="ARBA00022679"/>
    </source>
</evidence>
<evidence type="ECO:0000256" key="6">
    <source>
        <dbReference type="ARBA" id="ARBA00022989"/>
    </source>
</evidence>
<keyword evidence="5 9" id="KW-0812">Transmembrane</keyword>
<dbReference type="PANTHER" id="PTHR48090:SF1">
    <property type="entry name" value="PROPHAGE BACTOPRENOL GLUCOSYL TRANSFERASE HOMOLOG"/>
    <property type="match status" value="1"/>
</dbReference>
<feature type="transmembrane region" description="Helical" evidence="9">
    <location>
        <begin position="232"/>
        <end position="253"/>
    </location>
</feature>
<dbReference type="GO" id="GO:0005886">
    <property type="term" value="C:plasma membrane"/>
    <property type="evidence" value="ECO:0007669"/>
    <property type="project" value="UniProtKB-SubCell"/>
</dbReference>
<evidence type="ECO:0000256" key="1">
    <source>
        <dbReference type="ARBA" id="ARBA00004651"/>
    </source>
</evidence>
<evidence type="ECO:0000256" key="8">
    <source>
        <dbReference type="ARBA" id="ARBA00038152"/>
    </source>
</evidence>
<feature type="domain" description="Glycosyltransferase 2-like" evidence="10">
    <location>
        <begin position="7"/>
        <end position="169"/>
    </location>
</feature>
<keyword evidence="2" id="KW-1003">Cell membrane</keyword>
<evidence type="ECO:0000256" key="2">
    <source>
        <dbReference type="ARBA" id="ARBA00022475"/>
    </source>
</evidence>
<dbReference type="AlphaFoldDB" id="A0A1V4SU70"/>
<organism evidence="11 12">
    <name type="scientific">Clostridium thermobutyricum DSM 4928</name>
    <dbReference type="NCBI Taxonomy" id="1121339"/>
    <lineage>
        <taxon>Bacteria</taxon>
        <taxon>Bacillati</taxon>
        <taxon>Bacillota</taxon>
        <taxon>Clostridia</taxon>
        <taxon>Eubacteriales</taxon>
        <taxon>Clostridiaceae</taxon>
        <taxon>Clostridium</taxon>
    </lineage>
</organism>
<keyword evidence="3" id="KW-0328">Glycosyltransferase</keyword>
<dbReference type="SUPFAM" id="SSF53448">
    <property type="entry name" value="Nucleotide-diphospho-sugar transferases"/>
    <property type="match status" value="1"/>
</dbReference>
<dbReference type="CDD" id="cd04187">
    <property type="entry name" value="DPM1_like_bac"/>
    <property type="match status" value="1"/>
</dbReference>
<proteinExistence type="inferred from homology"/>
<dbReference type="RefSeq" id="WP_080023193.1">
    <property type="nucleotide sequence ID" value="NZ_LTAY01000048.1"/>
</dbReference>
<dbReference type="PANTHER" id="PTHR48090">
    <property type="entry name" value="UNDECAPRENYL-PHOSPHATE 4-DEOXY-4-FORMAMIDO-L-ARABINOSE TRANSFERASE-RELATED"/>
    <property type="match status" value="1"/>
</dbReference>
<evidence type="ECO:0000256" key="9">
    <source>
        <dbReference type="SAM" id="Phobius"/>
    </source>
</evidence>
<dbReference type="GO" id="GO:0016757">
    <property type="term" value="F:glycosyltransferase activity"/>
    <property type="evidence" value="ECO:0007669"/>
    <property type="project" value="UniProtKB-KW"/>
</dbReference>
<dbReference type="InterPro" id="IPR050256">
    <property type="entry name" value="Glycosyltransferase_2"/>
</dbReference>
<keyword evidence="7 9" id="KW-0472">Membrane</keyword>
<protein>
    <recommendedName>
        <fullName evidence="10">Glycosyltransferase 2-like domain-containing protein</fullName>
    </recommendedName>
</protein>
<dbReference type="EMBL" id="LTAY01000048">
    <property type="protein sequence ID" value="OPX47437.1"/>
    <property type="molecule type" value="Genomic_DNA"/>
</dbReference>
<accession>A0A1V4SU70</accession>
<reference evidence="11 12" key="1">
    <citation type="submission" date="2016-02" db="EMBL/GenBank/DDBJ databases">
        <title>Genome sequence of Clostridium thermobutyricum DSM 4928.</title>
        <authorList>
            <person name="Poehlein A."/>
            <person name="Daniel R."/>
        </authorList>
    </citation>
    <scope>NUCLEOTIDE SEQUENCE [LARGE SCALE GENOMIC DNA]</scope>
    <source>
        <strain evidence="11 12">DSM 4928</strain>
    </source>
</reference>
<comment type="similarity">
    <text evidence="8">Belongs to the glycosyltransferase 2 family. GtrB subfamily.</text>
</comment>
<dbReference type="Pfam" id="PF00535">
    <property type="entry name" value="Glycos_transf_2"/>
    <property type="match status" value="1"/>
</dbReference>
<evidence type="ECO:0000259" key="10">
    <source>
        <dbReference type="Pfam" id="PF00535"/>
    </source>
</evidence>
<dbReference type="InterPro" id="IPR001173">
    <property type="entry name" value="Glyco_trans_2-like"/>
</dbReference>
<dbReference type="Gene3D" id="3.90.550.10">
    <property type="entry name" value="Spore Coat Polysaccharide Biosynthesis Protein SpsA, Chain A"/>
    <property type="match status" value="1"/>
</dbReference>
<evidence type="ECO:0000256" key="7">
    <source>
        <dbReference type="ARBA" id="ARBA00023136"/>
    </source>
</evidence>
<keyword evidence="6 9" id="KW-1133">Transmembrane helix</keyword>
<dbReference type="OrthoDB" id="9807778at2"/>
<evidence type="ECO:0000313" key="11">
    <source>
        <dbReference type="EMBL" id="OPX47437.1"/>
    </source>
</evidence>
<comment type="caution">
    <text evidence="11">The sequence shown here is derived from an EMBL/GenBank/DDBJ whole genome shotgun (WGS) entry which is preliminary data.</text>
</comment>
<dbReference type="Proteomes" id="UP000191448">
    <property type="component" value="Unassembled WGS sequence"/>
</dbReference>
<dbReference type="FunFam" id="3.90.550.10:FF:000079">
    <property type="entry name" value="Probable glycosyl transferase"/>
    <property type="match status" value="1"/>
</dbReference>
<evidence type="ECO:0000256" key="5">
    <source>
        <dbReference type="ARBA" id="ARBA00022692"/>
    </source>
</evidence>
<sequence>MNKNLISVIVPMYFEELVAQECYNRLKSVMESIDSYDYEIIFINDGSTDKTLDILKDISKENEKVKVINFARNFGHQVAVTAGLFNCSGDAVVIIDADLQDPPELIPQMIEKWKEGYEVVYGKRGKRKGESKFKLITAKYFYRFLAKMSDIKIPKDTGDFRLIDKSVVKAFREMPEQNRFIRGMISWIGFNQTYIEYTRDERFAGETKYPLSKMLKFASDGIISFSSKPLKLMSAFGFFSIFISFLIFVYALISKFVFSASIGWTSLISVMTFFGGVQILSLGIIGEYIGRIYDESKNRPLYIIKDKVNFNDEEK</sequence>
<dbReference type="InterPro" id="IPR029044">
    <property type="entry name" value="Nucleotide-diphossugar_trans"/>
</dbReference>
<evidence type="ECO:0000313" key="12">
    <source>
        <dbReference type="Proteomes" id="UP000191448"/>
    </source>
</evidence>
<feature type="transmembrane region" description="Helical" evidence="9">
    <location>
        <begin position="265"/>
        <end position="289"/>
    </location>
</feature>
<comment type="subcellular location">
    <subcellularLocation>
        <location evidence="1">Cell membrane</location>
        <topology evidence="1">Multi-pass membrane protein</topology>
    </subcellularLocation>
</comment>